<dbReference type="EMBL" id="PGOL01001619">
    <property type="protein sequence ID" value="PKI56178.1"/>
    <property type="molecule type" value="Genomic_DNA"/>
</dbReference>
<proteinExistence type="predicted"/>
<evidence type="ECO:0000313" key="2">
    <source>
        <dbReference type="Proteomes" id="UP000233551"/>
    </source>
</evidence>
<dbReference type="AlphaFoldDB" id="A0A2I0JIT7"/>
<protein>
    <submittedName>
        <fullName evidence="1">Uncharacterized protein</fullName>
    </submittedName>
</protein>
<keyword evidence="2" id="KW-1185">Reference proteome</keyword>
<sequence length="155" mass="17225">MSKAPSIARMPISVSLCVNLFKKCHRETNVSLGFLHRYTSLHLESFTDSGSDPSSMWVANSLGELKEERVCMRATDRTAWECPPSRGRVTDTREKESPPTILRPEDQGSLCTGVVWQANSYPKETSGMMEMICGFYAVELTIDGPFDTSPNSQPS</sequence>
<gene>
    <name evidence="1" type="ORF">CRG98_023446</name>
</gene>
<accession>A0A2I0JIT7</accession>
<reference evidence="1 2" key="1">
    <citation type="submission" date="2017-11" db="EMBL/GenBank/DDBJ databases">
        <title>De-novo sequencing of pomegranate (Punica granatum L.) genome.</title>
        <authorList>
            <person name="Akparov Z."/>
            <person name="Amiraslanov A."/>
            <person name="Hajiyeva S."/>
            <person name="Abbasov M."/>
            <person name="Kaur K."/>
            <person name="Hamwieh A."/>
            <person name="Solovyev V."/>
            <person name="Salamov A."/>
            <person name="Braich B."/>
            <person name="Kosarev P."/>
            <person name="Mahmoud A."/>
            <person name="Hajiyev E."/>
            <person name="Babayeva S."/>
            <person name="Izzatullayeva V."/>
            <person name="Mammadov A."/>
            <person name="Mammadov A."/>
            <person name="Sharifova S."/>
            <person name="Ojaghi J."/>
            <person name="Eynullazada K."/>
            <person name="Bayramov B."/>
            <person name="Abdulazimova A."/>
            <person name="Shahmuradov I."/>
        </authorList>
    </citation>
    <scope>NUCLEOTIDE SEQUENCE [LARGE SCALE GENOMIC DNA]</scope>
    <source>
        <strain evidence="2">cv. AG2017</strain>
        <tissue evidence="1">Leaf</tissue>
    </source>
</reference>
<dbReference type="Proteomes" id="UP000233551">
    <property type="component" value="Unassembled WGS sequence"/>
</dbReference>
<name>A0A2I0JIT7_PUNGR</name>
<evidence type="ECO:0000313" key="1">
    <source>
        <dbReference type="EMBL" id="PKI56178.1"/>
    </source>
</evidence>
<organism evidence="1 2">
    <name type="scientific">Punica granatum</name>
    <name type="common">Pomegranate</name>
    <dbReference type="NCBI Taxonomy" id="22663"/>
    <lineage>
        <taxon>Eukaryota</taxon>
        <taxon>Viridiplantae</taxon>
        <taxon>Streptophyta</taxon>
        <taxon>Embryophyta</taxon>
        <taxon>Tracheophyta</taxon>
        <taxon>Spermatophyta</taxon>
        <taxon>Magnoliopsida</taxon>
        <taxon>eudicotyledons</taxon>
        <taxon>Gunneridae</taxon>
        <taxon>Pentapetalae</taxon>
        <taxon>rosids</taxon>
        <taxon>malvids</taxon>
        <taxon>Myrtales</taxon>
        <taxon>Lythraceae</taxon>
        <taxon>Punica</taxon>
    </lineage>
</organism>
<comment type="caution">
    <text evidence="1">The sequence shown here is derived from an EMBL/GenBank/DDBJ whole genome shotgun (WGS) entry which is preliminary data.</text>
</comment>